<gene>
    <name evidence="1" type="ordered locus">Clocel_1106</name>
</gene>
<dbReference type="OrthoDB" id="2448563at2"/>
<evidence type="ECO:0000313" key="1">
    <source>
        <dbReference type="EMBL" id="ADL50865.1"/>
    </source>
</evidence>
<proteinExistence type="predicted"/>
<organism evidence="1 2">
    <name type="scientific">Clostridium cellulovorans (strain ATCC 35296 / DSM 3052 / OCM 3 / 743B)</name>
    <dbReference type="NCBI Taxonomy" id="573061"/>
    <lineage>
        <taxon>Bacteria</taxon>
        <taxon>Bacillati</taxon>
        <taxon>Bacillota</taxon>
        <taxon>Clostridia</taxon>
        <taxon>Eubacteriales</taxon>
        <taxon>Clostridiaceae</taxon>
        <taxon>Clostridium</taxon>
    </lineage>
</organism>
<sequence length="376" mass="43097">MSKDYEIQVKGHKSIYAKEAESDTNASRKIKIYFSTPSYEMNDDTGVLLLISGFGASTNSKVYKKMRKEFADKYNLVTIQCDYFGNEFMQTEFLSGNYSLQQIDLNKMKNSLSEEDYSRMFDEGALVLTQLLDVNFTQENTIVLKKIQNESIHNFNDMGIMQAIDNITAVLTVLAIIYNNNVKINTKKIIAMGQSHGSYLGYLSNRLCPNLFHYILDNSAWVYPSYIDGGRSLVRKNGNLTIVTNYEYFAKKNNISFKFLDLKRMYQNFNNQCKIVCYHGAEDPLITLENKQSAVKDIENLVFNKITPEKVDGKVFTNCVHGLGADFLNLFDTFYKSYVEPEKSKGDTLEFDNYVEFQQLSIDYTSGLPVVELRNS</sequence>
<evidence type="ECO:0008006" key="3">
    <source>
        <dbReference type="Google" id="ProtNLM"/>
    </source>
</evidence>
<dbReference type="HOGENOM" id="CLU_729276_0_0_9"/>
<dbReference type="Proteomes" id="UP000002730">
    <property type="component" value="Chromosome"/>
</dbReference>
<dbReference type="SUPFAM" id="SSF53474">
    <property type="entry name" value="alpha/beta-Hydrolases"/>
    <property type="match status" value="1"/>
</dbReference>
<dbReference type="InterPro" id="IPR022605">
    <property type="entry name" value="DUF2920"/>
</dbReference>
<dbReference type="ESTHER" id="cloc7-d9su27">
    <property type="family name" value="Duf_2920"/>
</dbReference>
<dbReference type="EMBL" id="CP002160">
    <property type="protein sequence ID" value="ADL50865.1"/>
    <property type="molecule type" value="Genomic_DNA"/>
</dbReference>
<dbReference type="KEGG" id="ccb:Clocel_1106"/>
<dbReference type="eggNOG" id="COG1073">
    <property type="taxonomic scope" value="Bacteria"/>
</dbReference>
<dbReference type="InterPro" id="IPR029058">
    <property type="entry name" value="AB_hydrolase_fold"/>
</dbReference>
<dbReference type="AlphaFoldDB" id="D9SU27"/>
<dbReference type="STRING" id="573061.Clocel_1106"/>
<protein>
    <recommendedName>
        <fullName evidence="3">DUF2920 family protein</fullName>
    </recommendedName>
</protein>
<dbReference type="Gene3D" id="3.40.50.1820">
    <property type="entry name" value="alpha/beta hydrolase"/>
    <property type="match status" value="1"/>
</dbReference>
<accession>D9SU27</accession>
<evidence type="ECO:0000313" key="2">
    <source>
        <dbReference type="Proteomes" id="UP000002730"/>
    </source>
</evidence>
<dbReference type="Pfam" id="PF11144">
    <property type="entry name" value="DUF2920"/>
    <property type="match status" value="1"/>
</dbReference>
<dbReference type="RefSeq" id="WP_010076286.1">
    <property type="nucleotide sequence ID" value="NC_014393.1"/>
</dbReference>
<reference evidence="1 2" key="1">
    <citation type="submission" date="2010-08" db="EMBL/GenBank/DDBJ databases">
        <title>Complete sequence of Clostridium cellulovorans 743B.</title>
        <authorList>
            <consortium name="US DOE Joint Genome Institute"/>
            <person name="Lucas S."/>
            <person name="Copeland A."/>
            <person name="Lapidus A."/>
            <person name="Cheng J.-F."/>
            <person name="Bruce D."/>
            <person name="Goodwin L."/>
            <person name="Pitluck S."/>
            <person name="Chertkov O."/>
            <person name="Detter J.C."/>
            <person name="Han C."/>
            <person name="Tapia R."/>
            <person name="Land M."/>
            <person name="Hauser L."/>
            <person name="Chang Y.-J."/>
            <person name="Jeffries C."/>
            <person name="Kyrpides N."/>
            <person name="Ivanova N."/>
            <person name="Mikhailova N."/>
            <person name="Hemme C.L."/>
            <person name="Woyke T."/>
        </authorList>
    </citation>
    <scope>NUCLEOTIDE SEQUENCE [LARGE SCALE GENOMIC DNA]</scope>
    <source>
        <strain evidence="2">ATCC 35296 / DSM 3052 / OCM 3 / 743B</strain>
    </source>
</reference>
<keyword evidence="2" id="KW-1185">Reference proteome</keyword>
<name>D9SU27_CLOC7</name>